<sequence>MIDLIWSNIELLWPFSWLGRSFIIAMGMIFFFAIYRVSALNGRAKNNILQIKAILEGQTTDSLYENIGDIRVKAKNSENPVIQSLWHEFDESLVLDHREKGVFNTLDAEHFFNPRTLASGITSSRLLAATPSFLTAIGVLGTFLGLTMGLKGLHIESNEIDALKDGIASMINGAALAFVTSVWGVALSLILNVIEKNTERRIIKKIVLVQQRIDFLFPRLPAEKSLVDISKYTGESSEALQELHERIGDRLQETISGVSDSMQEAFTNALNNVMAPAMQSLVSNTSQQTSGVIEQLIGNFTESMQAAGRGQGELMQKSTEEMRQAVTTLSDQMKTVVDQTSNNHQAMAKQQEQASQQFNDQMRSMLSQSEERQQTMESKFVETLNAQQHALAERESEHRDKLQTQLDSWLEKQALLIETMKDAVERTQSHMDSVIEQHKEVVGELKSISEASATSSQNLSNSSNQIAMLSGNLVKATELFDTRLVEVTDAMKGISSQNDALAAHVIEQAKVLRGLETSLVTTTERFGETAQLAQSGFNEMKAHQTEFIANIESSFESLGNNLKEQVSVIEQQTNEWLRSYSSEVNTQVKERMEIWNDKTREFSDQMVRTVQGISDLVDELERK</sequence>
<dbReference type="AlphaFoldDB" id="A0A370UEK0"/>
<dbReference type="RefSeq" id="WP_115466780.1">
    <property type="nucleotide sequence ID" value="NZ_QKRA01000001.1"/>
</dbReference>
<keyword evidence="2" id="KW-0472">Membrane</keyword>
<keyword evidence="2" id="KW-0812">Transmembrane</keyword>
<name>A0A370UEK0_9GAMM</name>
<dbReference type="EMBL" id="QKRA01000001">
    <property type="protein sequence ID" value="RDL46194.1"/>
    <property type="molecule type" value="Genomic_DNA"/>
</dbReference>
<feature type="region of interest" description="Disordered" evidence="1">
    <location>
        <begin position="342"/>
        <end position="377"/>
    </location>
</feature>
<dbReference type="NCBIfam" id="NF033915">
    <property type="entry name" value="antiphage_ZorA_2"/>
    <property type="match status" value="1"/>
</dbReference>
<evidence type="ECO:0000313" key="3">
    <source>
        <dbReference type="EMBL" id="RDL46194.1"/>
    </source>
</evidence>
<gene>
    <name evidence="3" type="ORF">DN730_03925</name>
</gene>
<proteinExistence type="predicted"/>
<comment type="caution">
    <text evidence="3">The sequence shown here is derived from an EMBL/GenBank/DDBJ whole genome shotgun (WGS) entry which is preliminary data.</text>
</comment>
<feature type="transmembrane region" description="Helical" evidence="2">
    <location>
        <begin position="126"/>
        <end position="150"/>
    </location>
</feature>
<dbReference type="Proteomes" id="UP000254326">
    <property type="component" value="Unassembled WGS sequence"/>
</dbReference>
<evidence type="ECO:0000313" key="4">
    <source>
        <dbReference type="Proteomes" id="UP000254326"/>
    </source>
</evidence>
<reference evidence="3 4" key="1">
    <citation type="submission" date="2018-06" db="EMBL/GenBank/DDBJ databases">
        <title>Marinomonas sp. YLB-05 draft genome sequence.</title>
        <authorList>
            <person name="Yu L."/>
            <person name="Tang X."/>
        </authorList>
    </citation>
    <scope>NUCLEOTIDE SEQUENCE [LARGE SCALE GENOMIC DNA]</scope>
    <source>
        <strain evidence="3 4">YLB-05</strain>
    </source>
</reference>
<feature type="transmembrane region" description="Helical" evidence="2">
    <location>
        <begin position="12"/>
        <end position="35"/>
    </location>
</feature>
<organism evidence="3 4">
    <name type="scientific">Marinomonas piezotolerans</name>
    <dbReference type="NCBI Taxonomy" id="2213058"/>
    <lineage>
        <taxon>Bacteria</taxon>
        <taxon>Pseudomonadati</taxon>
        <taxon>Pseudomonadota</taxon>
        <taxon>Gammaproteobacteria</taxon>
        <taxon>Oceanospirillales</taxon>
        <taxon>Oceanospirillaceae</taxon>
        <taxon>Marinomonas</taxon>
    </lineage>
</organism>
<evidence type="ECO:0000256" key="2">
    <source>
        <dbReference type="SAM" id="Phobius"/>
    </source>
</evidence>
<accession>A0A370UEK0</accession>
<dbReference type="OrthoDB" id="5149787at2"/>
<feature type="transmembrane region" description="Helical" evidence="2">
    <location>
        <begin position="170"/>
        <end position="194"/>
    </location>
</feature>
<keyword evidence="2" id="KW-1133">Transmembrane helix</keyword>
<feature type="compositionally biased region" description="Polar residues" evidence="1">
    <location>
        <begin position="342"/>
        <end position="368"/>
    </location>
</feature>
<evidence type="ECO:0000256" key="1">
    <source>
        <dbReference type="SAM" id="MobiDB-lite"/>
    </source>
</evidence>
<protein>
    <submittedName>
        <fullName evidence="3">Uncharacterized protein</fullName>
    </submittedName>
</protein>
<keyword evidence="4" id="KW-1185">Reference proteome</keyword>